<gene>
    <name evidence="2" type="ORF">IAG44_01625</name>
</gene>
<evidence type="ECO:0000313" key="2">
    <source>
        <dbReference type="EMBL" id="QNP68296.1"/>
    </source>
</evidence>
<sequence length="213" mass="22436">MESVIVLAHPGAPGTPGTGRAAEWAAHEARLRGLPLRVRDEPAPDAAVTVGGPHAVPLAATAPGPVVLIPDVPAATPLRTDVVLGVDARAPSDTALRFAFDSARLRGTRLRAVHAWTLPPEAARMPFGVPEEDRATWEDHEVQLLSDALRPWRAAYPDVPVLADVLLFTQADALLHHRAHAALIVVAGPPGQAVRALLWEAGCPVAVVPRHSG</sequence>
<dbReference type="InterPro" id="IPR014729">
    <property type="entry name" value="Rossmann-like_a/b/a_fold"/>
</dbReference>
<dbReference type="InterPro" id="IPR006016">
    <property type="entry name" value="UspA"/>
</dbReference>
<keyword evidence="3" id="KW-1185">Reference proteome</keyword>
<reference evidence="2 3" key="1">
    <citation type="submission" date="2020-08" db="EMBL/GenBank/DDBJ databases">
        <title>A novel species.</title>
        <authorList>
            <person name="Gao J."/>
        </authorList>
    </citation>
    <scope>NUCLEOTIDE SEQUENCE [LARGE SCALE GENOMIC DNA]</scope>
    <source>
        <strain evidence="2 3">CRXT-G-22</strain>
    </source>
</reference>
<dbReference type="RefSeq" id="WP_187745338.1">
    <property type="nucleotide sequence ID" value="NZ_CP060828.1"/>
</dbReference>
<name>A0A7H0I680_9ACTN</name>
<proteinExistence type="predicted"/>
<evidence type="ECO:0000259" key="1">
    <source>
        <dbReference type="Pfam" id="PF00582"/>
    </source>
</evidence>
<dbReference type="EMBL" id="CP060828">
    <property type="protein sequence ID" value="QNP68296.1"/>
    <property type="molecule type" value="Genomic_DNA"/>
</dbReference>
<organism evidence="2 3">
    <name type="scientific">Streptomyces roseirectus</name>
    <dbReference type="NCBI Taxonomy" id="2768066"/>
    <lineage>
        <taxon>Bacteria</taxon>
        <taxon>Bacillati</taxon>
        <taxon>Actinomycetota</taxon>
        <taxon>Actinomycetes</taxon>
        <taxon>Kitasatosporales</taxon>
        <taxon>Streptomycetaceae</taxon>
        <taxon>Streptomyces</taxon>
    </lineage>
</organism>
<dbReference type="KEGG" id="sroi:IAG44_01625"/>
<protein>
    <submittedName>
        <fullName evidence="2">Universal stress protein</fullName>
    </submittedName>
</protein>
<dbReference type="Proteomes" id="UP000516052">
    <property type="component" value="Chromosome"/>
</dbReference>
<feature type="domain" description="UspA" evidence="1">
    <location>
        <begin position="82"/>
        <end position="208"/>
    </location>
</feature>
<accession>A0A7H0I680</accession>
<dbReference type="SUPFAM" id="SSF52402">
    <property type="entry name" value="Adenine nucleotide alpha hydrolases-like"/>
    <property type="match status" value="1"/>
</dbReference>
<dbReference type="Gene3D" id="3.40.50.620">
    <property type="entry name" value="HUPs"/>
    <property type="match status" value="1"/>
</dbReference>
<evidence type="ECO:0000313" key="3">
    <source>
        <dbReference type="Proteomes" id="UP000516052"/>
    </source>
</evidence>
<dbReference type="AlphaFoldDB" id="A0A7H0I680"/>
<dbReference type="Pfam" id="PF00582">
    <property type="entry name" value="Usp"/>
    <property type="match status" value="1"/>
</dbReference>